<accession>A0AAV5IHA1</accession>
<evidence type="ECO:0000313" key="3">
    <source>
        <dbReference type="Proteomes" id="UP001054252"/>
    </source>
</evidence>
<sequence length="99" mass="10182">MAGPLAWTASKVGGLGNGGNESKMTGESQSCSPPEARAAKSGRSGESVIKSMVKVEAGKDTEATSSAILDKSMEETVEDLWVRGVKIWGKALKLASPGT</sequence>
<evidence type="ECO:0000256" key="1">
    <source>
        <dbReference type="SAM" id="MobiDB-lite"/>
    </source>
</evidence>
<organism evidence="2 3">
    <name type="scientific">Rubroshorea leprosula</name>
    <dbReference type="NCBI Taxonomy" id="152421"/>
    <lineage>
        <taxon>Eukaryota</taxon>
        <taxon>Viridiplantae</taxon>
        <taxon>Streptophyta</taxon>
        <taxon>Embryophyta</taxon>
        <taxon>Tracheophyta</taxon>
        <taxon>Spermatophyta</taxon>
        <taxon>Magnoliopsida</taxon>
        <taxon>eudicotyledons</taxon>
        <taxon>Gunneridae</taxon>
        <taxon>Pentapetalae</taxon>
        <taxon>rosids</taxon>
        <taxon>malvids</taxon>
        <taxon>Malvales</taxon>
        <taxon>Dipterocarpaceae</taxon>
        <taxon>Rubroshorea</taxon>
    </lineage>
</organism>
<reference evidence="2 3" key="1">
    <citation type="journal article" date="2021" name="Commun. Biol.">
        <title>The genome of Shorea leprosula (Dipterocarpaceae) highlights the ecological relevance of drought in aseasonal tropical rainforests.</title>
        <authorList>
            <person name="Ng K.K.S."/>
            <person name="Kobayashi M.J."/>
            <person name="Fawcett J.A."/>
            <person name="Hatakeyama M."/>
            <person name="Paape T."/>
            <person name="Ng C.H."/>
            <person name="Ang C.C."/>
            <person name="Tnah L.H."/>
            <person name="Lee C.T."/>
            <person name="Nishiyama T."/>
            <person name="Sese J."/>
            <person name="O'Brien M.J."/>
            <person name="Copetti D."/>
            <person name="Mohd Noor M.I."/>
            <person name="Ong R.C."/>
            <person name="Putra M."/>
            <person name="Sireger I.Z."/>
            <person name="Indrioko S."/>
            <person name="Kosugi Y."/>
            <person name="Izuno A."/>
            <person name="Isagi Y."/>
            <person name="Lee S.L."/>
            <person name="Shimizu K.K."/>
        </authorList>
    </citation>
    <scope>NUCLEOTIDE SEQUENCE [LARGE SCALE GENOMIC DNA]</scope>
    <source>
        <strain evidence="2">214</strain>
    </source>
</reference>
<feature type="region of interest" description="Disordered" evidence="1">
    <location>
        <begin position="1"/>
        <end position="47"/>
    </location>
</feature>
<keyword evidence="3" id="KW-1185">Reference proteome</keyword>
<proteinExistence type="predicted"/>
<dbReference type="Proteomes" id="UP001054252">
    <property type="component" value="Unassembled WGS sequence"/>
</dbReference>
<feature type="compositionally biased region" description="Polar residues" evidence="1">
    <location>
        <begin position="20"/>
        <end position="32"/>
    </location>
</feature>
<evidence type="ECO:0000313" key="2">
    <source>
        <dbReference type="EMBL" id="GKU97516.1"/>
    </source>
</evidence>
<comment type="caution">
    <text evidence="2">The sequence shown here is derived from an EMBL/GenBank/DDBJ whole genome shotgun (WGS) entry which is preliminary data.</text>
</comment>
<gene>
    <name evidence="2" type="ORF">SLEP1_g10659</name>
</gene>
<dbReference type="AlphaFoldDB" id="A0AAV5IHA1"/>
<dbReference type="EMBL" id="BPVZ01000011">
    <property type="protein sequence ID" value="GKU97516.1"/>
    <property type="molecule type" value="Genomic_DNA"/>
</dbReference>
<name>A0AAV5IHA1_9ROSI</name>
<protein>
    <submittedName>
        <fullName evidence="2">Uncharacterized protein</fullName>
    </submittedName>
</protein>